<name>A0AAD7BBF3_9AGAR</name>
<comment type="caution">
    <text evidence="2">The sequence shown here is derived from an EMBL/GenBank/DDBJ whole genome shotgun (WGS) entry which is preliminary data.</text>
</comment>
<evidence type="ECO:0000256" key="1">
    <source>
        <dbReference type="SAM" id="MobiDB-lite"/>
    </source>
</evidence>
<dbReference type="Proteomes" id="UP001221142">
    <property type="component" value="Unassembled WGS sequence"/>
</dbReference>
<feature type="region of interest" description="Disordered" evidence="1">
    <location>
        <begin position="1"/>
        <end position="60"/>
    </location>
</feature>
<keyword evidence="3" id="KW-1185">Reference proteome</keyword>
<organism evidence="2 3">
    <name type="scientific">Roridomyces roridus</name>
    <dbReference type="NCBI Taxonomy" id="1738132"/>
    <lineage>
        <taxon>Eukaryota</taxon>
        <taxon>Fungi</taxon>
        <taxon>Dikarya</taxon>
        <taxon>Basidiomycota</taxon>
        <taxon>Agaricomycotina</taxon>
        <taxon>Agaricomycetes</taxon>
        <taxon>Agaricomycetidae</taxon>
        <taxon>Agaricales</taxon>
        <taxon>Marasmiineae</taxon>
        <taxon>Mycenaceae</taxon>
        <taxon>Roridomyces</taxon>
    </lineage>
</organism>
<feature type="region of interest" description="Disordered" evidence="1">
    <location>
        <begin position="238"/>
        <end position="257"/>
    </location>
</feature>
<evidence type="ECO:0000313" key="3">
    <source>
        <dbReference type="Proteomes" id="UP001221142"/>
    </source>
</evidence>
<accession>A0AAD7BBF3</accession>
<evidence type="ECO:0000313" key="2">
    <source>
        <dbReference type="EMBL" id="KAJ7616029.1"/>
    </source>
</evidence>
<feature type="compositionally biased region" description="Basic and acidic residues" evidence="1">
    <location>
        <begin position="21"/>
        <end position="31"/>
    </location>
</feature>
<proteinExistence type="predicted"/>
<dbReference type="AlphaFoldDB" id="A0AAD7BBF3"/>
<sequence>MRGSVRVNRAGLEQVLGTARGRREESRDSSREGGANLPSTKQIVKAGRVRGARTAESTHAPRRCYQARQHAYRTVSDRVWGTKVGSVLITQTNGEERIPQRPNLHLESITDSLTKVTYEWILRTGGRDMENGKVLDTSSAGRSDNGTQVGVGVRPGMERVSQIGLDWRTMRIGGGPGCRGENSSQLAQGKLECPGGHDYHADQNGAICRTMKIMPRTHMESTQNRRNIEHGIRLETGNQAGMSKGTHQSEKGPGSVALSRLREPSGCRVFLGCLVPVSTALGGGEETHTWYPDRHE</sequence>
<dbReference type="EMBL" id="JARKIF010000023">
    <property type="protein sequence ID" value="KAJ7616029.1"/>
    <property type="molecule type" value="Genomic_DNA"/>
</dbReference>
<reference evidence="2" key="1">
    <citation type="submission" date="2023-03" db="EMBL/GenBank/DDBJ databases">
        <title>Massive genome expansion in bonnet fungi (Mycena s.s.) driven by repeated elements and novel gene families across ecological guilds.</title>
        <authorList>
            <consortium name="Lawrence Berkeley National Laboratory"/>
            <person name="Harder C.B."/>
            <person name="Miyauchi S."/>
            <person name="Viragh M."/>
            <person name="Kuo A."/>
            <person name="Thoen E."/>
            <person name="Andreopoulos B."/>
            <person name="Lu D."/>
            <person name="Skrede I."/>
            <person name="Drula E."/>
            <person name="Henrissat B."/>
            <person name="Morin E."/>
            <person name="Kohler A."/>
            <person name="Barry K."/>
            <person name="LaButti K."/>
            <person name="Morin E."/>
            <person name="Salamov A."/>
            <person name="Lipzen A."/>
            <person name="Mereny Z."/>
            <person name="Hegedus B."/>
            <person name="Baldrian P."/>
            <person name="Stursova M."/>
            <person name="Weitz H."/>
            <person name="Taylor A."/>
            <person name="Grigoriev I.V."/>
            <person name="Nagy L.G."/>
            <person name="Martin F."/>
            <person name="Kauserud H."/>
        </authorList>
    </citation>
    <scope>NUCLEOTIDE SEQUENCE</scope>
    <source>
        <strain evidence="2">9284</strain>
    </source>
</reference>
<gene>
    <name evidence="2" type="ORF">FB45DRAFT_873313</name>
</gene>
<protein>
    <submittedName>
        <fullName evidence="2">Uncharacterized protein</fullName>
    </submittedName>
</protein>